<keyword evidence="3" id="KW-1185">Reference proteome</keyword>
<dbReference type="EMBL" id="NXAO01000046">
    <property type="protein sequence ID" value="PHO14821.1"/>
    <property type="molecule type" value="Genomic_DNA"/>
</dbReference>
<reference evidence="1 4" key="3">
    <citation type="submission" date="2018-08" db="EMBL/GenBank/DDBJ databases">
        <title>Complete genome of the Arcobacter marinus type strain JCM 15502.</title>
        <authorList>
            <person name="Miller W.G."/>
            <person name="Yee E."/>
            <person name="Huynh S."/>
            <person name="Parker C.T."/>
        </authorList>
    </citation>
    <scope>NUCLEOTIDE SEQUENCE [LARGE SCALE GENOMIC DNA]</scope>
    <source>
        <strain evidence="1 4">JCM 15502</strain>
    </source>
</reference>
<evidence type="ECO:0000313" key="4">
    <source>
        <dbReference type="Proteomes" id="UP000264693"/>
    </source>
</evidence>
<dbReference type="EMBL" id="CP032101">
    <property type="protein sequence ID" value="AXX87158.1"/>
    <property type="molecule type" value="Genomic_DNA"/>
</dbReference>
<reference evidence="3" key="1">
    <citation type="submission" date="2017-09" db="EMBL/GenBank/DDBJ databases">
        <title>Arcobacter canalis sp. nov., a new species isolated from a water canal contaminated with urban sewage.</title>
        <authorList>
            <person name="Perez-Cataluna A."/>
            <person name="Salas-Masso N."/>
            <person name="Figueras M.J."/>
        </authorList>
    </citation>
    <scope>NUCLEOTIDE SEQUENCE [LARGE SCALE GENOMIC DNA]</scope>
    <source>
        <strain evidence="3">CECT 7727</strain>
    </source>
</reference>
<dbReference type="RefSeq" id="WP_099311495.1">
    <property type="nucleotide sequence ID" value="NZ_CP032101.1"/>
</dbReference>
<reference evidence="2" key="2">
    <citation type="submission" date="2017-09" db="EMBL/GenBank/DDBJ databases">
        <authorList>
            <person name="Perez-Cataluna A."/>
            <person name="Figueras M.J."/>
            <person name="Salas-Masso N."/>
        </authorList>
    </citation>
    <scope>NUCLEOTIDE SEQUENCE</scope>
    <source>
        <strain evidence="2">CECT 7727</strain>
    </source>
</reference>
<sequence length="316" mass="35423">MARLYERYENHALYSPSSQKRIELSRNYHTQYLLLKLTVNHDNAAGATFKDEALFGLINQLEVIANGNQTIKQIPSKKLYLDNIIGTSQRGMHSIDTSEGAGKESFVYAVIPFSMFNTIRPHDTILNTALFTTFDLLINWGGDSSIGSGITVNNAKLDVWSSSLINYKRNANETISFFNSTSLLKEVTSTTNELTISLPTQKLYKSIQIVSTVDGKRVDNMIKGVKIKSGNTTFVDIDANALRAKNVFEFKPEAYNLLKGCYVVDFTIRGRMTDLLDTINSYNTLEVVLDVEKQPGETNNVHILTDTVQKTNILEK</sequence>
<organism evidence="1 4">
    <name type="scientific">Malaciobacter marinus</name>
    <dbReference type="NCBI Taxonomy" id="505249"/>
    <lineage>
        <taxon>Bacteria</taxon>
        <taxon>Pseudomonadati</taxon>
        <taxon>Campylobacterota</taxon>
        <taxon>Epsilonproteobacteria</taxon>
        <taxon>Campylobacterales</taxon>
        <taxon>Arcobacteraceae</taxon>
        <taxon>Malaciobacter</taxon>
    </lineage>
</organism>
<protein>
    <submittedName>
        <fullName evidence="1">Uncharacterized protein</fullName>
    </submittedName>
</protein>
<evidence type="ECO:0000313" key="2">
    <source>
        <dbReference type="EMBL" id="PHO14821.1"/>
    </source>
</evidence>
<dbReference type="KEGG" id="amar:AMRN_1422"/>
<dbReference type="Proteomes" id="UP000264693">
    <property type="component" value="Chromosome"/>
</dbReference>
<evidence type="ECO:0000313" key="1">
    <source>
        <dbReference type="EMBL" id="AXX87158.1"/>
    </source>
</evidence>
<name>A0A347TKN0_9BACT</name>
<gene>
    <name evidence="1" type="ORF">AMRN_1422</name>
    <name evidence="2" type="ORF">CPH92_09550</name>
</gene>
<dbReference type="AlphaFoldDB" id="A0A347TKN0"/>
<accession>A0A347TKN0</accession>
<dbReference type="Proteomes" id="UP000224740">
    <property type="component" value="Unassembled WGS sequence"/>
</dbReference>
<proteinExistence type="predicted"/>
<evidence type="ECO:0000313" key="3">
    <source>
        <dbReference type="Proteomes" id="UP000224740"/>
    </source>
</evidence>